<dbReference type="Pfam" id="PF03055">
    <property type="entry name" value="RPE65"/>
    <property type="match status" value="1"/>
</dbReference>
<dbReference type="OrthoDB" id="1069523at2759"/>
<proteinExistence type="inferred from homology"/>
<comment type="similarity">
    <text evidence="2">Belongs to the carotenoid oxygenase family.</text>
</comment>
<evidence type="ECO:0000313" key="6">
    <source>
        <dbReference type="EMBL" id="RWS18515.1"/>
    </source>
</evidence>
<comment type="cofactor">
    <cofactor evidence="1">
        <name>Fe(2+)</name>
        <dbReference type="ChEBI" id="CHEBI:29033"/>
    </cofactor>
</comment>
<sequence>MNDSDDERKCEIMKMIYLRNCNVECPKMKATVKGIIPTWINGSLIRNGPGLYKIANDEYQHLFDYPSLIHKFSIQNGEIFYENKFLKSAAYFRNKEMQRIVVTEFGTKGIPDPCKSLLSRFMSRFSVDNMVSDNVAINIINIGDDVYAAGDTVYLTKIDPKNLNTIERNKLVS</sequence>
<gene>
    <name evidence="6" type="ORF">B4U80_01934</name>
</gene>
<dbReference type="PANTHER" id="PTHR10543">
    <property type="entry name" value="BETA-CAROTENE DIOXYGENASE"/>
    <property type="match status" value="1"/>
</dbReference>
<keyword evidence="5" id="KW-0408">Iron</keyword>
<name>A0A443RTI4_9ACAR</name>
<dbReference type="GO" id="GO:0003834">
    <property type="term" value="F:beta-carotene 15,15'-dioxygenase activity"/>
    <property type="evidence" value="ECO:0007669"/>
    <property type="project" value="TreeGrafter"/>
</dbReference>
<dbReference type="EMBL" id="NCKV01038474">
    <property type="protein sequence ID" value="RWS18515.1"/>
    <property type="molecule type" value="Genomic_DNA"/>
</dbReference>
<dbReference type="AlphaFoldDB" id="A0A443RTI4"/>
<dbReference type="InterPro" id="IPR004294">
    <property type="entry name" value="Carotenoid_Oase"/>
</dbReference>
<dbReference type="GO" id="GO:0046872">
    <property type="term" value="F:metal ion binding"/>
    <property type="evidence" value="ECO:0007669"/>
    <property type="project" value="UniProtKB-KW"/>
</dbReference>
<dbReference type="GO" id="GO:0016121">
    <property type="term" value="P:carotene catabolic process"/>
    <property type="evidence" value="ECO:0007669"/>
    <property type="project" value="TreeGrafter"/>
</dbReference>
<protein>
    <submittedName>
        <fullName evidence="6">Beta:beta-carotene 9':10'-oxygenase-like protein</fullName>
    </submittedName>
</protein>
<organism evidence="6 7">
    <name type="scientific">Leptotrombidium deliense</name>
    <dbReference type="NCBI Taxonomy" id="299467"/>
    <lineage>
        <taxon>Eukaryota</taxon>
        <taxon>Metazoa</taxon>
        <taxon>Ecdysozoa</taxon>
        <taxon>Arthropoda</taxon>
        <taxon>Chelicerata</taxon>
        <taxon>Arachnida</taxon>
        <taxon>Acari</taxon>
        <taxon>Acariformes</taxon>
        <taxon>Trombidiformes</taxon>
        <taxon>Prostigmata</taxon>
        <taxon>Anystina</taxon>
        <taxon>Parasitengona</taxon>
        <taxon>Trombiculoidea</taxon>
        <taxon>Trombiculidae</taxon>
        <taxon>Leptotrombidium</taxon>
    </lineage>
</organism>
<dbReference type="Proteomes" id="UP000288716">
    <property type="component" value="Unassembled WGS sequence"/>
</dbReference>
<keyword evidence="4" id="KW-0560">Oxidoreductase</keyword>
<evidence type="ECO:0000256" key="5">
    <source>
        <dbReference type="ARBA" id="ARBA00023004"/>
    </source>
</evidence>
<evidence type="ECO:0000313" key="7">
    <source>
        <dbReference type="Proteomes" id="UP000288716"/>
    </source>
</evidence>
<dbReference type="VEuPathDB" id="VectorBase:LDEU013525"/>
<dbReference type="PANTHER" id="PTHR10543:SF24">
    <property type="entry name" value="CAROTENOID ISOMEROOXYGENASE"/>
    <property type="match status" value="1"/>
</dbReference>
<evidence type="ECO:0000256" key="3">
    <source>
        <dbReference type="ARBA" id="ARBA00022723"/>
    </source>
</evidence>
<keyword evidence="7" id="KW-1185">Reference proteome</keyword>
<comment type="caution">
    <text evidence="6">The sequence shown here is derived from an EMBL/GenBank/DDBJ whole genome shotgun (WGS) entry which is preliminary data.</text>
</comment>
<dbReference type="GO" id="GO:0010436">
    <property type="term" value="F:carotenoid dioxygenase activity"/>
    <property type="evidence" value="ECO:0007669"/>
    <property type="project" value="TreeGrafter"/>
</dbReference>
<feature type="non-terminal residue" evidence="6">
    <location>
        <position position="173"/>
    </location>
</feature>
<accession>A0A443RTI4</accession>
<evidence type="ECO:0000256" key="1">
    <source>
        <dbReference type="ARBA" id="ARBA00001954"/>
    </source>
</evidence>
<reference evidence="6 7" key="1">
    <citation type="journal article" date="2018" name="Gigascience">
        <title>Genomes of trombidid mites reveal novel predicted allergens and laterally-transferred genes associated with secondary metabolism.</title>
        <authorList>
            <person name="Dong X."/>
            <person name="Chaisiri K."/>
            <person name="Xia D."/>
            <person name="Armstrong S.D."/>
            <person name="Fang Y."/>
            <person name="Donnelly M.J."/>
            <person name="Kadowaki T."/>
            <person name="McGarry J.W."/>
            <person name="Darby A.C."/>
            <person name="Makepeace B.L."/>
        </authorList>
    </citation>
    <scope>NUCLEOTIDE SEQUENCE [LARGE SCALE GENOMIC DNA]</scope>
    <source>
        <strain evidence="6">UoL-UT</strain>
    </source>
</reference>
<dbReference type="STRING" id="299467.A0A443RTI4"/>
<keyword evidence="3" id="KW-0479">Metal-binding</keyword>
<evidence type="ECO:0000256" key="2">
    <source>
        <dbReference type="ARBA" id="ARBA00006787"/>
    </source>
</evidence>
<dbReference type="GO" id="GO:0042574">
    <property type="term" value="P:retinal metabolic process"/>
    <property type="evidence" value="ECO:0007669"/>
    <property type="project" value="TreeGrafter"/>
</dbReference>
<evidence type="ECO:0000256" key="4">
    <source>
        <dbReference type="ARBA" id="ARBA00023002"/>
    </source>
</evidence>